<gene>
    <name evidence="2" type="ORF">COCNU_10G008240</name>
</gene>
<dbReference type="EMBL" id="CM017881">
    <property type="protein sequence ID" value="KAG1362605.1"/>
    <property type="molecule type" value="Genomic_DNA"/>
</dbReference>
<feature type="compositionally biased region" description="Basic and acidic residues" evidence="1">
    <location>
        <begin position="17"/>
        <end position="55"/>
    </location>
</feature>
<dbReference type="AlphaFoldDB" id="A0A8K0N801"/>
<feature type="region of interest" description="Disordered" evidence="1">
    <location>
        <begin position="1"/>
        <end position="105"/>
    </location>
</feature>
<reference evidence="2" key="2">
    <citation type="submission" date="2019-07" db="EMBL/GenBank/DDBJ databases">
        <authorList>
            <person name="Yang Y."/>
            <person name="Bocs S."/>
            <person name="Baudouin L."/>
        </authorList>
    </citation>
    <scope>NUCLEOTIDE SEQUENCE</scope>
    <source>
        <tissue evidence="2">Spear leaf of Hainan Tall coconut</tissue>
    </source>
</reference>
<evidence type="ECO:0000313" key="2">
    <source>
        <dbReference type="EMBL" id="KAG1362605.1"/>
    </source>
</evidence>
<proteinExistence type="predicted"/>
<dbReference type="Proteomes" id="UP000797356">
    <property type="component" value="Chromosome 10"/>
</dbReference>
<evidence type="ECO:0000256" key="1">
    <source>
        <dbReference type="SAM" id="MobiDB-lite"/>
    </source>
</evidence>
<feature type="compositionally biased region" description="Basic and acidic residues" evidence="1">
    <location>
        <begin position="65"/>
        <end position="76"/>
    </location>
</feature>
<organism evidence="2 3">
    <name type="scientific">Cocos nucifera</name>
    <name type="common">Coconut palm</name>
    <dbReference type="NCBI Taxonomy" id="13894"/>
    <lineage>
        <taxon>Eukaryota</taxon>
        <taxon>Viridiplantae</taxon>
        <taxon>Streptophyta</taxon>
        <taxon>Embryophyta</taxon>
        <taxon>Tracheophyta</taxon>
        <taxon>Spermatophyta</taxon>
        <taxon>Magnoliopsida</taxon>
        <taxon>Liliopsida</taxon>
        <taxon>Arecaceae</taxon>
        <taxon>Arecoideae</taxon>
        <taxon>Cocoseae</taxon>
        <taxon>Attaleinae</taxon>
        <taxon>Cocos</taxon>
    </lineage>
</organism>
<protein>
    <submittedName>
        <fullName evidence="2">Uncharacterized protein</fullName>
    </submittedName>
</protein>
<keyword evidence="3" id="KW-1185">Reference proteome</keyword>
<accession>A0A8K0N801</accession>
<comment type="caution">
    <text evidence="2">The sequence shown here is derived from an EMBL/GenBank/DDBJ whole genome shotgun (WGS) entry which is preliminary data.</text>
</comment>
<evidence type="ECO:0000313" key="3">
    <source>
        <dbReference type="Proteomes" id="UP000797356"/>
    </source>
</evidence>
<feature type="compositionally biased region" description="Basic residues" evidence="1">
    <location>
        <begin position="77"/>
        <end position="89"/>
    </location>
</feature>
<feature type="compositionally biased region" description="Basic and acidic residues" evidence="1">
    <location>
        <begin position="1"/>
        <end position="10"/>
    </location>
</feature>
<sequence>MEEKRKKEGGGGEEGEEEKKKKREEEERKMKEEKKVMEKKKREEEERNRKEEKKVKAEKKKKEKNKREDDKKGEEKKKKRKDERKRKEQNKKINIGDKPKTPTYSLKRRIKKEHRISKASHLTEDLNYKTYLPTKKTRTVLKSRKHSQEYQGKGSLSENDVPLSKYSCLKELPHNEVVFNNAEGDSIMMSNIYDLLFVSMIIDDVGLSLQKIE</sequence>
<name>A0A8K0N801_COCNU</name>
<reference evidence="2" key="1">
    <citation type="journal article" date="2017" name="Gigascience">
        <title>The genome draft of coconut (Cocos nucifera).</title>
        <authorList>
            <person name="Xiao Y."/>
            <person name="Xu P."/>
            <person name="Fan H."/>
            <person name="Baudouin L."/>
            <person name="Xia W."/>
            <person name="Bocs S."/>
            <person name="Xu J."/>
            <person name="Li Q."/>
            <person name="Guo A."/>
            <person name="Zhou L."/>
            <person name="Li J."/>
            <person name="Wu Y."/>
            <person name="Ma Z."/>
            <person name="Armero A."/>
            <person name="Issali A.E."/>
            <person name="Liu N."/>
            <person name="Peng M."/>
            <person name="Yang Y."/>
        </authorList>
    </citation>
    <scope>NUCLEOTIDE SEQUENCE</scope>
    <source>
        <tissue evidence="2">Spear leaf of Hainan Tall coconut</tissue>
    </source>
</reference>
<feature type="compositionally biased region" description="Basic and acidic residues" evidence="1">
    <location>
        <begin position="90"/>
        <end position="100"/>
    </location>
</feature>